<feature type="signal peptide" evidence="7">
    <location>
        <begin position="1"/>
        <end position="23"/>
    </location>
</feature>
<dbReference type="Gene3D" id="3.30.870.10">
    <property type="entry name" value="Endonuclease Chain A"/>
    <property type="match status" value="2"/>
</dbReference>
<evidence type="ECO:0000256" key="6">
    <source>
        <dbReference type="ARBA" id="ARBA00023098"/>
    </source>
</evidence>
<evidence type="ECO:0000256" key="4">
    <source>
        <dbReference type="ARBA" id="ARBA00022801"/>
    </source>
</evidence>
<comment type="catalytic activity">
    <reaction evidence="1">
        <text>a 1,2-diacyl-sn-glycero-3-phosphocholine + H2O = a 1,2-diacyl-sn-glycero-3-phosphate + choline + H(+)</text>
        <dbReference type="Rhea" id="RHEA:14445"/>
        <dbReference type="ChEBI" id="CHEBI:15354"/>
        <dbReference type="ChEBI" id="CHEBI:15377"/>
        <dbReference type="ChEBI" id="CHEBI:15378"/>
        <dbReference type="ChEBI" id="CHEBI:57643"/>
        <dbReference type="ChEBI" id="CHEBI:58608"/>
        <dbReference type="EC" id="3.1.4.4"/>
    </reaction>
</comment>
<evidence type="ECO:0000259" key="8">
    <source>
        <dbReference type="PROSITE" id="PS50035"/>
    </source>
</evidence>
<evidence type="ECO:0000313" key="10">
    <source>
        <dbReference type="Proteomes" id="UP001440984"/>
    </source>
</evidence>
<keyword evidence="6" id="KW-0443">Lipid metabolism</keyword>
<dbReference type="InterPro" id="IPR001736">
    <property type="entry name" value="PLipase_D/transphosphatidylase"/>
</dbReference>
<dbReference type="PROSITE" id="PS50035">
    <property type="entry name" value="PLD"/>
    <property type="match status" value="1"/>
</dbReference>
<dbReference type="PANTHER" id="PTHR43856:SF1">
    <property type="entry name" value="MITOCHONDRIAL CARDIOLIPIN HYDROLASE"/>
    <property type="match status" value="1"/>
</dbReference>
<evidence type="ECO:0000313" key="9">
    <source>
        <dbReference type="EMBL" id="MEQ0561099.1"/>
    </source>
</evidence>
<dbReference type="SUPFAM" id="SSF56024">
    <property type="entry name" value="Phospholipase D/nuclease"/>
    <property type="match status" value="2"/>
</dbReference>
<accession>A0ABV0LGN0</accession>
<dbReference type="InterPro" id="IPR025202">
    <property type="entry name" value="PLD-like_dom"/>
</dbReference>
<feature type="chain" id="PRO_5045846183" description="phospholipase D" evidence="7">
    <location>
        <begin position="24"/>
        <end position="419"/>
    </location>
</feature>
<keyword evidence="4" id="KW-0378">Hydrolase</keyword>
<protein>
    <recommendedName>
        <fullName evidence="3">phospholipase D</fullName>
        <ecNumber evidence="3">3.1.4.4</ecNumber>
    </recommendedName>
</protein>
<keyword evidence="5" id="KW-0442">Lipid degradation</keyword>
<dbReference type="Pfam" id="PF13091">
    <property type="entry name" value="PLDc_2"/>
    <property type="match status" value="2"/>
</dbReference>
<feature type="domain" description="PLD phosphodiesterase" evidence="8">
    <location>
        <begin position="350"/>
        <end position="384"/>
    </location>
</feature>
<evidence type="ECO:0000256" key="5">
    <source>
        <dbReference type="ARBA" id="ARBA00022963"/>
    </source>
</evidence>
<dbReference type="RefSeq" id="WP_348952290.1">
    <property type="nucleotide sequence ID" value="NZ_JBDZYD010000006.1"/>
</dbReference>
<reference evidence="9 10" key="1">
    <citation type="submission" date="2024-05" db="EMBL/GenBank/DDBJ databases">
        <authorList>
            <person name="Zhao H."/>
            <person name="Xu Y."/>
            <person name="Lin S."/>
            <person name="Spain J.C."/>
            <person name="Zhou N.-Y."/>
        </authorList>
    </citation>
    <scope>NUCLEOTIDE SEQUENCE [LARGE SCALE GENOMIC DNA]</scope>
    <source>
        <strain evidence="9 10">NEAU-NG30</strain>
    </source>
</reference>
<evidence type="ECO:0000256" key="7">
    <source>
        <dbReference type="SAM" id="SignalP"/>
    </source>
</evidence>
<keyword evidence="7" id="KW-0732">Signal</keyword>
<dbReference type="EMBL" id="JBDZYD010000006">
    <property type="protein sequence ID" value="MEQ0561099.1"/>
    <property type="molecule type" value="Genomic_DNA"/>
</dbReference>
<dbReference type="PANTHER" id="PTHR43856">
    <property type="entry name" value="CARDIOLIPIN HYDROLASE"/>
    <property type="match status" value="1"/>
</dbReference>
<sequence>MKLVPLLAVLALAAAGPVPEAAAATVPDPVIGHAVFNDPTGTAARQNAIVVQLAGLIDRVPAGEEIRLTVFGFDTPDTEDRADAPDLVDHFVAAHDRGVRVKIILDQGQAGNGPHTRLKAALGTDDTQPSWVVTCGDQFPSGPKRGCIGTRVKQWSDSTAYADNHNKFGLFSKVRLNDGSVRSNVVYVASANIGVWDANESYNNAFTYSDPGTFGAYGRYFEDLRSYRYSKDGNNDYYRDSGSGTDYRAFFFPRHEGAGKPFEDPGTDTIVSTLNSVHCSYTETDGSKHQTDVRIAMWAFTRPAIAQKLAALRQAGCWVDVVYSTASQSVLDALAGVQVTKCDFNAGPGIDVRVHSKYLLVDGGFDDDIVPRVYTGSHNYAWSSLRQEDENLLRIMGRGPHTEYLANFHQIRDTCRARA</sequence>
<evidence type="ECO:0000256" key="2">
    <source>
        <dbReference type="ARBA" id="ARBA00008664"/>
    </source>
</evidence>
<comment type="caution">
    <text evidence="9">The sequence shown here is derived from an EMBL/GenBank/DDBJ whole genome shotgun (WGS) entry which is preliminary data.</text>
</comment>
<dbReference type="Proteomes" id="UP001440984">
    <property type="component" value="Unassembled WGS sequence"/>
</dbReference>
<evidence type="ECO:0000256" key="3">
    <source>
        <dbReference type="ARBA" id="ARBA00012027"/>
    </source>
</evidence>
<keyword evidence="10" id="KW-1185">Reference proteome</keyword>
<dbReference type="InterPro" id="IPR051406">
    <property type="entry name" value="PLD_domain"/>
</dbReference>
<comment type="similarity">
    <text evidence="2">Belongs to the phospholipase D family.</text>
</comment>
<name>A0ABV0LGN0_9PSEU</name>
<dbReference type="EC" id="3.1.4.4" evidence="3"/>
<evidence type="ECO:0000256" key="1">
    <source>
        <dbReference type="ARBA" id="ARBA00000798"/>
    </source>
</evidence>
<organism evidence="9 10">
    <name type="scientific">Amycolatopsis melonis</name>
    <dbReference type="NCBI Taxonomy" id="3156488"/>
    <lineage>
        <taxon>Bacteria</taxon>
        <taxon>Bacillati</taxon>
        <taxon>Actinomycetota</taxon>
        <taxon>Actinomycetes</taxon>
        <taxon>Pseudonocardiales</taxon>
        <taxon>Pseudonocardiaceae</taxon>
        <taxon>Amycolatopsis</taxon>
    </lineage>
</organism>
<gene>
    <name evidence="9" type="ORF">ABJI51_18600</name>
</gene>
<proteinExistence type="inferred from homology"/>